<dbReference type="EMBL" id="CP091512">
    <property type="protein sequence ID" value="UOO91374.1"/>
    <property type="molecule type" value="Genomic_DNA"/>
</dbReference>
<name>A0ABY4E6G7_VITST</name>
<dbReference type="RefSeq" id="WP_019959384.1">
    <property type="nucleotide sequence ID" value="NZ_CP091512.1"/>
</dbReference>
<reference evidence="1" key="1">
    <citation type="submission" date="2021-12" db="EMBL/GenBank/DDBJ databases">
        <authorList>
            <person name="Veyrier F.J."/>
        </authorList>
    </citation>
    <scope>NUCLEOTIDE SEQUENCE</scope>
    <source>
        <strain evidence="1">SAG 1488-6</strain>
    </source>
</reference>
<sequence length="50" mass="5680">MARHTTKPDIAIYSGSKPAIRINHLKKEATRLNPIKLMNQMAMSQKKGFI</sequence>
<proteinExistence type="predicted"/>
<evidence type="ECO:0000313" key="2">
    <source>
        <dbReference type="Proteomes" id="UP000832034"/>
    </source>
</evidence>
<reference evidence="1" key="2">
    <citation type="journal article" date="2022" name="Res Sq">
        <title>Evolution of multicellular longitudinally dividing oral cavity symbionts (Neisseriaceae).</title>
        <authorList>
            <person name="Nyongesa S."/>
            <person name="Weber P."/>
            <person name="Bernet E."/>
            <person name="Pullido F."/>
            <person name="Nieckarz M."/>
            <person name="Delaby M."/>
            <person name="Nieves C."/>
            <person name="Viehboeck T."/>
            <person name="Krause N."/>
            <person name="Rivera-Millot A."/>
            <person name="Nakamura A."/>
            <person name="Vischer N."/>
            <person name="VanNieuwenhze M."/>
            <person name="Brun Y."/>
            <person name="Cava F."/>
            <person name="Bulgheresi S."/>
            <person name="Veyrier F."/>
        </authorList>
    </citation>
    <scope>NUCLEOTIDE SEQUENCE</scope>
    <source>
        <strain evidence="1">SAG 1488-6</strain>
    </source>
</reference>
<evidence type="ECO:0000313" key="1">
    <source>
        <dbReference type="EMBL" id="UOO91374.1"/>
    </source>
</evidence>
<organism evidence="1 2">
    <name type="scientific">Vitreoscilla stercoraria</name>
    <dbReference type="NCBI Taxonomy" id="61"/>
    <lineage>
        <taxon>Bacteria</taxon>
        <taxon>Pseudomonadati</taxon>
        <taxon>Pseudomonadota</taxon>
        <taxon>Betaproteobacteria</taxon>
        <taxon>Neisseriales</taxon>
        <taxon>Neisseriaceae</taxon>
        <taxon>Vitreoscilla</taxon>
    </lineage>
</organism>
<protein>
    <submittedName>
        <fullName evidence="1">Uncharacterized protein</fullName>
    </submittedName>
</protein>
<gene>
    <name evidence="1" type="ORF">LVJ81_06755</name>
</gene>
<accession>A0ABY4E6G7</accession>
<keyword evidence="2" id="KW-1185">Reference proteome</keyword>
<dbReference type="Proteomes" id="UP000832034">
    <property type="component" value="Chromosome"/>
</dbReference>